<reference evidence="12" key="1">
    <citation type="submission" date="2021-11" db="EMBL/GenBank/DDBJ databases">
        <authorList>
            <person name="Schell T."/>
        </authorList>
    </citation>
    <scope>NUCLEOTIDE SEQUENCE</scope>
    <source>
        <strain evidence="12">M5</strain>
    </source>
</reference>
<dbReference type="GO" id="GO:0000176">
    <property type="term" value="C:nuclear exosome (RNase complex)"/>
    <property type="evidence" value="ECO:0007669"/>
    <property type="project" value="InterPro"/>
</dbReference>
<dbReference type="GO" id="GO:0000175">
    <property type="term" value="F:3'-5'-RNA exonuclease activity"/>
    <property type="evidence" value="ECO:0007669"/>
    <property type="project" value="InterPro"/>
</dbReference>
<evidence type="ECO:0000256" key="7">
    <source>
        <dbReference type="ARBA" id="ARBA00023242"/>
    </source>
</evidence>
<dbReference type="InterPro" id="IPR010997">
    <property type="entry name" value="HRDC-like_sf"/>
</dbReference>
<dbReference type="Pfam" id="PF08066">
    <property type="entry name" value="PMC2NT"/>
    <property type="match status" value="1"/>
</dbReference>
<proteinExistence type="inferred from homology"/>
<dbReference type="SMART" id="SM00341">
    <property type="entry name" value="HRDC"/>
    <property type="match status" value="1"/>
</dbReference>
<dbReference type="FunFam" id="1.10.150.80:FF:000001">
    <property type="entry name" value="Putative exosome component 10"/>
    <property type="match status" value="1"/>
</dbReference>
<dbReference type="GO" id="GO:0071038">
    <property type="term" value="P:TRAMP-dependent tRNA surveillance pathway"/>
    <property type="evidence" value="ECO:0007669"/>
    <property type="project" value="TreeGrafter"/>
</dbReference>
<dbReference type="GO" id="GO:0000166">
    <property type="term" value="F:nucleotide binding"/>
    <property type="evidence" value="ECO:0007669"/>
    <property type="project" value="InterPro"/>
</dbReference>
<protein>
    <recommendedName>
        <fullName evidence="9">Exosome complex component 10 homolog</fullName>
    </recommendedName>
</protein>
<dbReference type="PROSITE" id="PS50967">
    <property type="entry name" value="HRDC"/>
    <property type="match status" value="1"/>
</dbReference>
<keyword evidence="5" id="KW-0271">Exosome</keyword>
<dbReference type="InterPro" id="IPR036397">
    <property type="entry name" value="RNaseH_sf"/>
</dbReference>
<organism evidence="12 13">
    <name type="scientific">Daphnia galeata</name>
    <dbReference type="NCBI Taxonomy" id="27404"/>
    <lineage>
        <taxon>Eukaryota</taxon>
        <taxon>Metazoa</taxon>
        <taxon>Ecdysozoa</taxon>
        <taxon>Arthropoda</taxon>
        <taxon>Crustacea</taxon>
        <taxon>Branchiopoda</taxon>
        <taxon>Diplostraca</taxon>
        <taxon>Cladocera</taxon>
        <taxon>Anomopoda</taxon>
        <taxon>Daphniidae</taxon>
        <taxon>Daphnia</taxon>
    </lineage>
</organism>
<keyword evidence="13" id="KW-1185">Reference proteome</keyword>
<dbReference type="GO" id="GO:0071040">
    <property type="term" value="P:nuclear polyadenylation-dependent antisense transcript catabolic process"/>
    <property type="evidence" value="ECO:0007669"/>
    <property type="project" value="TreeGrafter"/>
</dbReference>
<dbReference type="InterPro" id="IPR045092">
    <property type="entry name" value="Rrp6-like"/>
</dbReference>
<dbReference type="InterPro" id="IPR044876">
    <property type="entry name" value="HRDC_dom_sf"/>
</dbReference>
<dbReference type="Proteomes" id="UP000789390">
    <property type="component" value="Unassembled WGS sequence"/>
</dbReference>
<keyword evidence="6" id="KW-0269">Exonuclease</keyword>
<dbReference type="InterPro" id="IPR049559">
    <property type="entry name" value="Rrp6p-like_exo"/>
</dbReference>
<evidence type="ECO:0000313" key="13">
    <source>
        <dbReference type="Proteomes" id="UP000789390"/>
    </source>
</evidence>
<feature type="region of interest" description="Disordered" evidence="10">
    <location>
        <begin position="656"/>
        <end position="822"/>
    </location>
</feature>
<evidence type="ECO:0000256" key="1">
    <source>
        <dbReference type="ARBA" id="ARBA00004123"/>
    </source>
</evidence>
<dbReference type="PANTHER" id="PTHR12124:SF47">
    <property type="entry name" value="EXOSOME COMPONENT 10"/>
    <property type="match status" value="1"/>
</dbReference>
<dbReference type="GO" id="GO:0071036">
    <property type="term" value="P:nuclear polyadenylation-dependent snoRNA catabolic process"/>
    <property type="evidence" value="ECO:0007669"/>
    <property type="project" value="TreeGrafter"/>
</dbReference>
<dbReference type="GO" id="GO:0000467">
    <property type="term" value="P:exonucleolytic trimming to generate mature 3'-end of 5.8S rRNA from tricistronic rRNA transcript (SSU-rRNA, 5.8S rRNA, LSU-rRNA)"/>
    <property type="evidence" value="ECO:0007669"/>
    <property type="project" value="InterPro"/>
</dbReference>
<feature type="compositionally biased region" description="Basic residues" evidence="10">
    <location>
        <begin position="679"/>
        <end position="700"/>
    </location>
</feature>
<dbReference type="InterPro" id="IPR012337">
    <property type="entry name" value="RNaseH-like_sf"/>
</dbReference>
<sequence length="822" mass="93189">MSEKEIEKNGNAQELQQKLFQSAMKVTKYSNELPSCGADWDYYQSYPAYASAMKEFGGRLTNLMTKIYGHYGLTGKVGKLDLEEQMELVSDNNDVLMERINLSLDEAAGYKKQAETVVVEMMAKTASINGSWNQHSVSSSAGSYKLLSAKNILRPQLKFKEKIRNSPGPFIPKIKDKPHSLKPLAILLELNDLGDEEFSHPYEFELERFTPDPKFLTVLDEVPPFPNVQDIPLLIIDTEDGLKSLLKDLLAETVIAVDLEAHSYRSFQGITCLMQISTSHSDYIIDTLELWDHLQPLNEVFCNPKIVKIFHGADMDIQWLQRDFGIYVVNLFDTYHAAKLLGFAQLSLAFLLRHYCQVIADKQYQLADWRIRPLPEQMVNYAREDTHYLGYIYERMKKDLKMKGTGDNLLTAVWQNSRLVCLKRYRIPPITAESHLELYRLSKKIFNERQLFALKELFAWRDRVAREEDESTGFVLPKHMLLQIADVLPKEMQGILACCSPIPSLVRQHLLYLHGIVLKAREMPLATLQHHGQPLAIPKLMPTPLEQDTEDPLYCMHDLTHSQDIRDDLPTLLNPLTIEAMATKSSDEFGVRVTVKEYPQALVFAESAEASIGRNLTTSFVSPYTRYMRVRALKSAEEAAEAERVEKLRQHFMEEVAHSTPDAQREAEAKEEEAEAVPHKKKKLPLKSQGLHKKKKKSGNVKRVTVTKATPVTPSSNSNSSPKKTVDSEEPSTSKSPNPGMKKNSLKRPAGKGAENATAANFEPFDYSQVDYHAFKRSALREDGDRRGRGRGRGGNRRGGPGHSNNRIHRKGGQKSLTYSSK</sequence>
<evidence type="ECO:0000256" key="9">
    <source>
        <dbReference type="ARBA" id="ARBA00070365"/>
    </source>
</evidence>
<gene>
    <name evidence="12" type="ORF">DGAL_LOCUS9294</name>
</gene>
<evidence type="ECO:0000256" key="8">
    <source>
        <dbReference type="ARBA" id="ARBA00043957"/>
    </source>
</evidence>
<dbReference type="AlphaFoldDB" id="A0A8J2RUG1"/>
<dbReference type="SUPFAM" id="SSF47819">
    <property type="entry name" value="HRDC-like"/>
    <property type="match status" value="1"/>
</dbReference>
<evidence type="ECO:0000256" key="10">
    <source>
        <dbReference type="SAM" id="MobiDB-lite"/>
    </source>
</evidence>
<evidence type="ECO:0000256" key="4">
    <source>
        <dbReference type="ARBA" id="ARBA00022801"/>
    </source>
</evidence>
<dbReference type="GO" id="GO:0003727">
    <property type="term" value="F:single-stranded RNA binding"/>
    <property type="evidence" value="ECO:0007669"/>
    <property type="project" value="TreeGrafter"/>
</dbReference>
<evidence type="ECO:0000256" key="6">
    <source>
        <dbReference type="ARBA" id="ARBA00022839"/>
    </source>
</evidence>
<comment type="caution">
    <text evidence="12">The sequence shown here is derived from an EMBL/GenBank/DDBJ whole genome shotgun (WGS) entry which is preliminary data.</text>
</comment>
<dbReference type="InterPro" id="IPR012588">
    <property type="entry name" value="Exosome-assoc_fac_Rrp6_N"/>
</dbReference>
<keyword evidence="2" id="KW-0698">rRNA processing</keyword>
<dbReference type="GO" id="GO:0071051">
    <property type="term" value="P:poly(A)-dependent snoRNA 3'-end processing"/>
    <property type="evidence" value="ECO:0007669"/>
    <property type="project" value="TreeGrafter"/>
</dbReference>
<comment type="subcellular location">
    <subcellularLocation>
        <location evidence="1">Nucleus</location>
    </subcellularLocation>
</comment>
<dbReference type="CDD" id="cd06147">
    <property type="entry name" value="Rrp6p_like_exo"/>
    <property type="match status" value="1"/>
</dbReference>
<comment type="similarity">
    <text evidence="8">Belongs to the exosome component 10/RRP6 family.</text>
</comment>
<dbReference type="Gene3D" id="1.10.150.80">
    <property type="entry name" value="HRDC domain"/>
    <property type="match status" value="1"/>
</dbReference>
<evidence type="ECO:0000313" key="12">
    <source>
        <dbReference type="EMBL" id="CAH0106143.1"/>
    </source>
</evidence>
<keyword evidence="3" id="KW-0540">Nuclease</keyword>
<dbReference type="Pfam" id="PF00570">
    <property type="entry name" value="HRDC"/>
    <property type="match status" value="1"/>
</dbReference>
<dbReference type="GO" id="GO:0071037">
    <property type="term" value="P:nuclear polyadenylation-dependent snRNA catabolic process"/>
    <property type="evidence" value="ECO:0007669"/>
    <property type="project" value="TreeGrafter"/>
</dbReference>
<keyword evidence="4" id="KW-0378">Hydrolase</keyword>
<dbReference type="SMART" id="SM00474">
    <property type="entry name" value="35EXOc"/>
    <property type="match status" value="1"/>
</dbReference>
<dbReference type="GO" id="GO:0005730">
    <property type="term" value="C:nucleolus"/>
    <property type="evidence" value="ECO:0007669"/>
    <property type="project" value="TreeGrafter"/>
</dbReference>
<evidence type="ECO:0000256" key="2">
    <source>
        <dbReference type="ARBA" id="ARBA00022552"/>
    </source>
</evidence>
<evidence type="ECO:0000259" key="11">
    <source>
        <dbReference type="PROSITE" id="PS50967"/>
    </source>
</evidence>
<keyword evidence="7" id="KW-0539">Nucleus</keyword>
<name>A0A8J2RUG1_9CRUS</name>
<evidence type="ECO:0000256" key="5">
    <source>
        <dbReference type="ARBA" id="ARBA00022835"/>
    </source>
</evidence>
<dbReference type="GO" id="GO:0071035">
    <property type="term" value="P:nuclear polyadenylation-dependent rRNA catabolic process"/>
    <property type="evidence" value="ECO:0007669"/>
    <property type="project" value="TreeGrafter"/>
</dbReference>
<feature type="compositionally biased region" description="Basic and acidic residues" evidence="10">
    <location>
        <begin position="656"/>
        <end position="668"/>
    </location>
</feature>
<dbReference type="Gene3D" id="3.30.420.10">
    <property type="entry name" value="Ribonuclease H-like superfamily/Ribonuclease H"/>
    <property type="match status" value="1"/>
</dbReference>
<dbReference type="FunFam" id="3.30.420.10:FF:000059">
    <property type="entry name" value="Exosome complex exonuclease Rrp6"/>
    <property type="match status" value="1"/>
</dbReference>
<dbReference type="InterPro" id="IPR002121">
    <property type="entry name" value="HRDC_dom"/>
</dbReference>
<dbReference type="OrthoDB" id="2250022at2759"/>
<accession>A0A8J2RUG1</accession>
<evidence type="ECO:0000256" key="3">
    <source>
        <dbReference type="ARBA" id="ARBA00022722"/>
    </source>
</evidence>
<dbReference type="GO" id="GO:0071044">
    <property type="term" value="P:histone mRNA catabolic process"/>
    <property type="evidence" value="ECO:0007669"/>
    <property type="project" value="TreeGrafter"/>
</dbReference>
<dbReference type="Pfam" id="PF01612">
    <property type="entry name" value="DNA_pol_A_exo1"/>
    <property type="match status" value="1"/>
</dbReference>
<dbReference type="InterPro" id="IPR002562">
    <property type="entry name" value="3'-5'_exonuclease_dom"/>
</dbReference>
<dbReference type="EMBL" id="CAKKLH010000223">
    <property type="protein sequence ID" value="CAH0106143.1"/>
    <property type="molecule type" value="Genomic_DNA"/>
</dbReference>
<feature type="domain" description="HRDC" evidence="11">
    <location>
        <begin position="447"/>
        <end position="527"/>
    </location>
</feature>
<feature type="compositionally biased region" description="Low complexity" evidence="10">
    <location>
        <begin position="710"/>
        <end position="723"/>
    </location>
</feature>
<dbReference type="GO" id="GO:0071039">
    <property type="term" value="P:nuclear polyadenylation-dependent CUT catabolic process"/>
    <property type="evidence" value="ECO:0007669"/>
    <property type="project" value="TreeGrafter"/>
</dbReference>
<dbReference type="PANTHER" id="PTHR12124">
    <property type="entry name" value="POLYMYOSITIS/SCLERODERMA AUTOANTIGEN-RELATED"/>
    <property type="match status" value="1"/>
</dbReference>
<dbReference type="SUPFAM" id="SSF53098">
    <property type="entry name" value="Ribonuclease H-like"/>
    <property type="match status" value="1"/>
</dbReference>